<feature type="region of interest" description="Disordered" evidence="1">
    <location>
        <begin position="63"/>
        <end position="92"/>
    </location>
</feature>
<evidence type="ECO:0008006" key="4">
    <source>
        <dbReference type="Google" id="ProtNLM"/>
    </source>
</evidence>
<evidence type="ECO:0000256" key="1">
    <source>
        <dbReference type="SAM" id="MobiDB-lite"/>
    </source>
</evidence>
<dbReference type="Proteomes" id="UP000510888">
    <property type="component" value="Chromosome 1"/>
</dbReference>
<dbReference type="Pfam" id="PF14354">
    <property type="entry name" value="Lar_restr_allev"/>
    <property type="match status" value="1"/>
</dbReference>
<accession>A0A7I8BJ57</accession>
<dbReference type="AlphaFoldDB" id="A0A7I8BJ57"/>
<keyword evidence="3" id="KW-1185">Reference proteome</keyword>
<proteinExistence type="predicted"/>
<dbReference type="KEGG" id="plad:PPGU16_17930"/>
<sequence>MRENSKNLLPCPFCGGEPELKHMGRHYGASCADWKCQGMQGALMHLEAGSAISAWNRRAAEAYSAEKSPAPEGGEAGGTGVSREHRAPASSSVGGRIQFANVDDSAMAKDTEAVIQLVATKVGGLFACIARGMEISATALDEARDAVNKAVEMSTAIAASAEKGEG</sequence>
<evidence type="ECO:0000313" key="3">
    <source>
        <dbReference type="Proteomes" id="UP000510888"/>
    </source>
</evidence>
<reference evidence="2 3" key="1">
    <citation type="journal article" date="2020" name="Genes (Basel)">
        <title>Genomic Comparison of Insect Gut Symbionts from Divergent Burkholderia Subclades.</title>
        <authorList>
            <person name="Takeshita K."/>
            <person name="Kikuchi Y."/>
        </authorList>
    </citation>
    <scope>NUCLEOTIDE SEQUENCE [LARGE SCALE GENOMIC DNA]</scope>
    <source>
        <strain evidence="2 3">PGU16</strain>
    </source>
</reference>
<organism evidence="2 3">
    <name type="scientific">Paraburkholderia largidicola</name>
    <dbReference type="NCBI Taxonomy" id="3014751"/>
    <lineage>
        <taxon>Bacteria</taxon>
        <taxon>Pseudomonadati</taxon>
        <taxon>Pseudomonadota</taxon>
        <taxon>Betaproteobacteria</taxon>
        <taxon>Burkholderiales</taxon>
        <taxon>Burkholderiaceae</taxon>
        <taxon>Paraburkholderia</taxon>
    </lineage>
</organism>
<gene>
    <name evidence="2" type="ORF">PPGU16_17930</name>
</gene>
<name>A0A7I8BJ57_9BURK</name>
<dbReference type="RefSeq" id="WP_180719715.1">
    <property type="nucleotide sequence ID" value="NZ_AP023174.1"/>
</dbReference>
<evidence type="ECO:0000313" key="2">
    <source>
        <dbReference type="EMBL" id="BCF88726.1"/>
    </source>
</evidence>
<dbReference type="EMBL" id="AP023174">
    <property type="protein sequence ID" value="BCF88726.1"/>
    <property type="molecule type" value="Genomic_DNA"/>
</dbReference>
<protein>
    <recommendedName>
        <fullName evidence="4">Restriction alleviation protein, Lar family</fullName>
    </recommendedName>
</protein>